<organism evidence="4">
    <name type="scientific">Darwinula stevensoni</name>
    <dbReference type="NCBI Taxonomy" id="69355"/>
    <lineage>
        <taxon>Eukaryota</taxon>
        <taxon>Metazoa</taxon>
        <taxon>Ecdysozoa</taxon>
        <taxon>Arthropoda</taxon>
        <taxon>Crustacea</taxon>
        <taxon>Oligostraca</taxon>
        <taxon>Ostracoda</taxon>
        <taxon>Podocopa</taxon>
        <taxon>Podocopida</taxon>
        <taxon>Darwinulocopina</taxon>
        <taxon>Darwinuloidea</taxon>
        <taxon>Darwinulidae</taxon>
        <taxon>Darwinula</taxon>
    </lineage>
</organism>
<dbReference type="Pfam" id="PF01757">
    <property type="entry name" value="Acyl_transf_3"/>
    <property type="match status" value="1"/>
</dbReference>
<feature type="compositionally biased region" description="Basic residues" evidence="1">
    <location>
        <begin position="429"/>
        <end position="440"/>
    </location>
</feature>
<evidence type="ECO:0000256" key="1">
    <source>
        <dbReference type="SAM" id="MobiDB-lite"/>
    </source>
</evidence>
<dbReference type="AlphaFoldDB" id="A0A7R9ABB5"/>
<feature type="compositionally biased region" description="Polar residues" evidence="1">
    <location>
        <begin position="340"/>
        <end position="372"/>
    </location>
</feature>
<feature type="transmembrane region" description="Helical" evidence="2">
    <location>
        <begin position="59"/>
        <end position="79"/>
    </location>
</feature>
<dbReference type="GO" id="GO:0016747">
    <property type="term" value="F:acyltransferase activity, transferring groups other than amino-acyl groups"/>
    <property type="evidence" value="ECO:0007669"/>
    <property type="project" value="InterPro"/>
</dbReference>
<gene>
    <name evidence="4" type="ORF">DSTB1V02_LOCUS10679</name>
</gene>
<sequence length="451" mass="50564">SLRNIHTFIFLLHSSPDDGEKYWKFYVKPWTRFGPYLIGLVLGYIFHRIKGKNIKLSKVVVLAGWCAAIATNMAVIYGLEYYMKPLSPAMPRAAQVIYAAVHRVAWSIGLAWVVFACHIGAGGPVNTLLSWKAFVPLGRLTYSAYLVHVLVAGWYQFGIDSSVYVDHETQVREGFRTIQVPGVSVSFKMHFQVIVFLSTLILTHFVAVIFSLTFEIPVLGLEKIFCGLIFGEGSKPGHNNFPVAIKPHSMMEGEKGKDFSKGKLEVLDLNLASPETGILKGDIVVHDVSWEKPKYSGLENPAFIPDTKQKLGHDESLDGQSQHKSLSSFSHSTPRDSSEETLTLHSSPTRNRNSATTNHWTVKVSTNLSHPSLTPPQETPQRKPERQPENQLPKESIQTKETSHPLLTPAPEDPQTRPWKSMANEPRSPHRMKTKSRKCRQQLTSSDEMLT</sequence>
<feature type="region of interest" description="Disordered" evidence="1">
    <location>
        <begin position="299"/>
        <end position="451"/>
    </location>
</feature>
<dbReference type="EMBL" id="LR902659">
    <property type="protein sequence ID" value="CAD7250910.1"/>
    <property type="molecule type" value="Genomic_DNA"/>
</dbReference>
<feature type="non-terminal residue" evidence="4">
    <location>
        <position position="1"/>
    </location>
</feature>
<feature type="transmembrane region" description="Helical" evidence="2">
    <location>
        <begin position="191"/>
        <end position="214"/>
    </location>
</feature>
<keyword evidence="2" id="KW-1133">Transmembrane helix</keyword>
<dbReference type="InterPro" id="IPR052728">
    <property type="entry name" value="O2_lipid_transport_reg"/>
</dbReference>
<name>A0A7R9ABB5_9CRUS</name>
<dbReference type="EMBL" id="CAJPEV010003142">
    <property type="protein sequence ID" value="CAG0899053.1"/>
    <property type="molecule type" value="Genomic_DNA"/>
</dbReference>
<dbReference type="OrthoDB" id="6429363at2759"/>
<proteinExistence type="predicted"/>
<feature type="transmembrane region" description="Helical" evidence="2">
    <location>
        <begin position="30"/>
        <end position="47"/>
    </location>
</feature>
<evidence type="ECO:0000313" key="5">
    <source>
        <dbReference type="Proteomes" id="UP000677054"/>
    </source>
</evidence>
<feature type="domain" description="Acyltransferase 3" evidence="3">
    <location>
        <begin position="8"/>
        <end position="203"/>
    </location>
</feature>
<reference evidence="4" key="1">
    <citation type="submission" date="2020-11" db="EMBL/GenBank/DDBJ databases">
        <authorList>
            <person name="Tran Van P."/>
        </authorList>
    </citation>
    <scope>NUCLEOTIDE SEQUENCE</scope>
</reference>
<accession>A0A7R9ABB5</accession>
<feature type="transmembrane region" description="Helical" evidence="2">
    <location>
        <begin position="133"/>
        <end position="155"/>
    </location>
</feature>
<feature type="compositionally biased region" description="Low complexity" evidence="1">
    <location>
        <begin position="320"/>
        <end position="332"/>
    </location>
</feature>
<keyword evidence="2" id="KW-0812">Transmembrane</keyword>
<protein>
    <recommendedName>
        <fullName evidence="3">Acyltransferase 3 domain-containing protein</fullName>
    </recommendedName>
</protein>
<dbReference type="InterPro" id="IPR002656">
    <property type="entry name" value="Acyl_transf_3_dom"/>
</dbReference>
<feature type="compositionally biased region" description="Basic and acidic residues" evidence="1">
    <location>
        <begin position="307"/>
        <end position="316"/>
    </location>
</feature>
<evidence type="ECO:0000256" key="2">
    <source>
        <dbReference type="SAM" id="Phobius"/>
    </source>
</evidence>
<dbReference type="Proteomes" id="UP000677054">
    <property type="component" value="Unassembled WGS sequence"/>
</dbReference>
<feature type="compositionally biased region" description="Polar residues" evidence="1">
    <location>
        <begin position="441"/>
        <end position="451"/>
    </location>
</feature>
<feature type="transmembrane region" description="Helical" evidence="2">
    <location>
        <begin position="99"/>
        <end position="121"/>
    </location>
</feature>
<keyword evidence="2" id="KW-0472">Membrane</keyword>
<feature type="non-terminal residue" evidence="4">
    <location>
        <position position="451"/>
    </location>
</feature>
<dbReference type="PANTHER" id="PTHR11161:SF0">
    <property type="entry name" value="O-ACYLTRANSFERASE LIKE PROTEIN"/>
    <property type="match status" value="1"/>
</dbReference>
<keyword evidence="5" id="KW-1185">Reference proteome</keyword>
<evidence type="ECO:0000313" key="4">
    <source>
        <dbReference type="EMBL" id="CAD7250910.1"/>
    </source>
</evidence>
<dbReference type="PANTHER" id="PTHR11161">
    <property type="entry name" value="O-ACYLTRANSFERASE"/>
    <property type="match status" value="1"/>
</dbReference>
<evidence type="ECO:0000259" key="3">
    <source>
        <dbReference type="Pfam" id="PF01757"/>
    </source>
</evidence>